<dbReference type="SUPFAM" id="SSF51735">
    <property type="entry name" value="NAD(P)-binding Rossmann-fold domains"/>
    <property type="match status" value="1"/>
</dbReference>
<dbReference type="Proteomes" id="UP001501508">
    <property type="component" value="Unassembled WGS sequence"/>
</dbReference>
<dbReference type="EMBL" id="BAABEY010000036">
    <property type="protein sequence ID" value="GAA4447453.1"/>
    <property type="molecule type" value="Genomic_DNA"/>
</dbReference>
<dbReference type="InterPro" id="IPR002347">
    <property type="entry name" value="SDR_fam"/>
</dbReference>
<name>A0ABP8MAN8_9BACT</name>
<dbReference type="Gene3D" id="3.40.50.720">
    <property type="entry name" value="NAD(P)-binding Rossmann-like Domain"/>
    <property type="match status" value="1"/>
</dbReference>
<dbReference type="RefSeq" id="WP_345032928.1">
    <property type="nucleotide sequence ID" value="NZ_BAABEY010000036.1"/>
</dbReference>
<dbReference type="InterPro" id="IPR036291">
    <property type="entry name" value="NAD(P)-bd_dom_sf"/>
</dbReference>
<dbReference type="PRINTS" id="PR00081">
    <property type="entry name" value="GDHRDH"/>
</dbReference>
<comment type="similarity">
    <text evidence="1">Belongs to the short-chain dehydrogenases/reductases (SDR) family.</text>
</comment>
<sequence length="263" mass="28297">MKETIPRPFSLENRSVWVFGGAGYLGQSVVTLLSEMGCRVLCVDLPGRAENFVQTLGRPSAVVPASLDVRDGAKATAFVQEQIREHGVPDGLVNLTFASTAKKMEDLTEQDFDDVNHGGITSTFLLAREAGTAMAERGSGSLVLFSSMYGAVSPYPEVYQAPMTKNPVEYGVGKAGIVQMTRYLAVHWGKSGVRCNCISPGPFPNPAVQREHPDFIQRLSEKSPMGRIGQPSEIAGAVAFLLSDASSYLTGHNLPVDGGWTCW</sequence>
<proteinExistence type="inferred from homology"/>
<keyword evidence="4" id="KW-1185">Reference proteome</keyword>
<evidence type="ECO:0000313" key="4">
    <source>
        <dbReference type="Proteomes" id="UP001501508"/>
    </source>
</evidence>
<accession>A0ABP8MAN8</accession>
<dbReference type="Pfam" id="PF13561">
    <property type="entry name" value="adh_short_C2"/>
    <property type="match status" value="1"/>
</dbReference>
<evidence type="ECO:0000256" key="2">
    <source>
        <dbReference type="ARBA" id="ARBA00023002"/>
    </source>
</evidence>
<keyword evidence="2" id="KW-0560">Oxidoreductase</keyword>
<protein>
    <submittedName>
        <fullName evidence="3">SDR family oxidoreductase</fullName>
    </submittedName>
</protein>
<evidence type="ECO:0000256" key="1">
    <source>
        <dbReference type="ARBA" id="ARBA00006484"/>
    </source>
</evidence>
<organism evidence="3 4">
    <name type="scientific">Ravibacter arvi</name>
    <dbReference type="NCBI Taxonomy" id="2051041"/>
    <lineage>
        <taxon>Bacteria</taxon>
        <taxon>Pseudomonadati</taxon>
        <taxon>Bacteroidota</taxon>
        <taxon>Cytophagia</taxon>
        <taxon>Cytophagales</taxon>
        <taxon>Spirosomataceae</taxon>
        <taxon>Ravibacter</taxon>
    </lineage>
</organism>
<gene>
    <name evidence="3" type="ORF">GCM10023091_42320</name>
</gene>
<dbReference type="PANTHER" id="PTHR42760">
    <property type="entry name" value="SHORT-CHAIN DEHYDROGENASES/REDUCTASES FAMILY MEMBER"/>
    <property type="match status" value="1"/>
</dbReference>
<dbReference type="PANTHER" id="PTHR42760:SF115">
    <property type="entry name" value="3-OXOACYL-[ACYL-CARRIER-PROTEIN] REDUCTASE FABG"/>
    <property type="match status" value="1"/>
</dbReference>
<reference evidence="4" key="1">
    <citation type="journal article" date="2019" name="Int. J. Syst. Evol. Microbiol.">
        <title>The Global Catalogue of Microorganisms (GCM) 10K type strain sequencing project: providing services to taxonomists for standard genome sequencing and annotation.</title>
        <authorList>
            <consortium name="The Broad Institute Genomics Platform"/>
            <consortium name="The Broad Institute Genome Sequencing Center for Infectious Disease"/>
            <person name="Wu L."/>
            <person name="Ma J."/>
        </authorList>
    </citation>
    <scope>NUCLEOTIDE SEQUENCE [LARGE SCALE GENOMIC DNA]</scope>
    <source>
        <strain evidence="4">JCM 31920</strain>
    </source>
</reference>
<comment type="caution">
    <text evidence="3">The sequence shown here is derived from an EMBL/GenBank/DDBJ whole genome shotgun (WGS) entry which is preliminary data.</text>
</comment>
<evidence type="ECO:0000313" key="3">
    <source>
        <dbReference type="EMBL" id="GAA4447453.1"/>
    </source>
</evidence>